<evidence type="ECO:0000256" key="1">
    <source>
        <dbReference type="ARBA" id="ARBA00022723"/>
    </source>
</evidence>
<reference evidence="5" key="2">
    <citation type="submission" date="2022-01" db="EMBL/GenBank/DDBJ databases">
        <authorList>
            <person name="Yamashiro T."/>
            <person name="Shiraishi A."/>
            <person name="Satake H."/>
            <person name="Nakayama K."/>
        </authorList>
    </citation>
    <scope>NUCLEOTIDE SEQUENCE</scope>
</reference>
<sequence length="1575" mass="181167">MIASEGDLSGLDYLDTADSGKKKEIKAFTFHRMESEEVFEHYITSCFVEGLDASNGMTNLEYEKNLISNEFVIKLGLNYEIRKNEEKCVIFGRSFLKRTKAIIDFRNVILTIWLEIITSDSDDNELDALVASINVDELPPIHISIFSPFVCKMGKNLRNKKKPSKTYKMSYDGEGPSITINHPKTQEELTIEEMEEELYERIMLLNERLIIKNLKYNDKHKKLIDSVLLDKFKLDGEFKLEEEIVGEELIKGYKAIKEKEDPGVFMLPIRLEGKYNYHALVDTGSNINMVPCRIYELMDRDKIKPRSCKVRILDHSKVETVRHLLYVLCQVGVTTILVNFMLLDVPVDRDVPIIVGRMAKVRNVHAKSDNDEGEDYCLKRDDYGKPFYGPNGPKYLNYEDLMDRALGLQDYLNSLKKICVWKNVMYFLGALPVPLKNTEWTPNYSKRNTKKEGDRNDPNWHLREPIYTELCHGFFSTFKFDEEVTAEELISNKIIKFRLGGRGHFLRLLEFACHLGLYFSTKIQEEGFEVYFQGGLRNDDYFDANEYWVRISSEDRLHLSRSATQTIRSPKSFEKDDHVWSLDATTLREFISHDRKLIVEVLTPGVSMFAIPRPPRLTLQDLSHMMGHMEIHQGVLEQGESYDIWAMEMGITLRTSNYDCLEGNHNGTPEENSSTEMDGIVRILVVAPAWSNLAMTMRTKPDVDTLSIDDLYNNLRVFELEMQVTCTPYFCNNILKEKFMLIAMIAIRMKKFYKGKQEGEFVLMEKHLLVLTKRSLNVSIVTTLVTLQGNVHTKGTHDGKKKLETHFINTKKLEARDESDGLWIMDDGIVNWGEHIELTRPNQALMAISSRNGCSHLKWGFILPTPQEERIDESLYVYGKKGPQEPEPNVSDDRSSEYSSCQSNDSAGSIGTSSEHSVDPESEISSVCVYIKTPRQPIKDQATPNVNRKNWNVMMERELREGYSFIKKKCFVCGSLSHLIKDCDCYEKKMAREAKVKKQRVFNTVITLCLETNINYVRPNINTGRTNINSVRPNINTGRKSINPVRPRVNTGTNVNTVRIRQPVPTKTSKTGLGPKKPQDHPLKNMVDRDLVGYSFLASKDETSGILQNFIRQIENQLSHRVKIIRSDNGTEFKNRDMLEFCGNKGIKQEYSNARTPQQNGKEEILTDLQQEKKAYSTETLEDNPKIIAFRRELEEIALKHLGNVSENTTTSTPSVNMVRHLIMEEAVITDTNKLPTEIEVNLLLHQQIETNHYDQQHCLFAAFYLRSRPKRLLKLYKMTVGFKPARRVVTIQAATRQRLVAQGYTQEEGIDYDEVFAPVARIEEKHGYKRGTIDKTLFIKRDKKDIMLVQVYVDDIIFGSTKKSWCDEFEALMKSRFQMSSMGELTFFLGLQVKQNKAGIFISQDKYVAEILKKFDLVNVKTAITPMETKLALTKDKEALIVDVHYNRSHDSGSTLTGNPTTRWLSIIDIDFSLGTARNRPIGITSQTKAEYVAAANCCGQVLWVQNQLLDYGFNFMNTKIHIDNESIICIVKNPMYFQDKAIEITPPFYQEIVMRRSSLVWRKIHTLLNVTDL</sequence>
<dbReference type="PANTHER" id="PTHR42648:SF32">
    <property type="entry name" value="RIBONUCLEASE H-LIKE DOMAIN, GAG-PRE-INTEGRASE DOMAIN PROTEIN-RELATED"/>
    <property type="match status" value="1"/>
</dbReference>
<dbReference type="Gene3D" id="2.40.70.10">
    <property type="entry name" value="Acid Proteases"/>
    <property type="match status" value="1"/>
</dbReference>
<feature type="region of interest" description="Disordered" evidence="3">
    <location>
        <begin position="1034"/>
        <end position="1084"/>
    </location>
</feature>
<dbReference type="SUPFAM" id="SSF53098">
    <property type="entry name" value="Ribonuclease H-like"/>
    <property type="match status" value="1"/>
</dbReference>
<evidence type="ECO:0000259" key="4">
    <source>
        <dbReference type="PROSITE" id="PS50994"/>
    </source>
</evidence>
<dbReference type="InterPro" id="IPR036397">
    <property type="entry name" value="RNaseH_sf"/>
</dbReference>
<dbReference type="Pfam" id="PF07727">
    <property type="entry name" value="RVT_2"/>
    <property type="match status" value="1"/>
</dbReference>
<feature type="compositionally biased region" description="Polar residues" evidence="3">
    <location>
        <begin position="1050"/>
        <end position="1071"/>
    </location>
</feature>
<feature type="region of interest" description="Disordered" evidence="3">
    <location>
        <begin position="879"/>
        <end position="920"/>
    </location>
</feature>
<accession>A0ABQ5E0C1</accession>
<evidence type="ECO:0000313" key="5">
    <source>
        <dbReference type="EMBL" id="GJT44877.1"/>
    </source>
</evidence>
<dbReference type="InterPro" id="IPR013103">
    <property type="entry name" value="RVT_2"/>
</dbReference>
<proteinExistence type="predicted"/>
<protein>
    <submittedName>
        <fullName evidence="5">Retrovirus-related pol polyprotein from transposon TNT 1-94</fullName>
    </submittedName>
</protein>
<keyword evidence="2" id="KW-0378">Hydrolase</keyword>
<gene>
    <name evidence="5" type="ORF">Tco_0953592</name>
</gene>
<dbReference type="InterPro" id="IPR021109">
    <property type="entry name" value="Peptidase_aspartic_dom_sf"/>
</dbReference>
<dbReference type="Proteomes" id="UP001151760">
    <property type="component" value="Unassembled WGS sequence"/>
</dbReference>
<dbReference type="PROSITE" id="PS50994">
    <property type="entry name" value="INTEGRASE"/>
    <property type="match status" value="1"/>
</dbReference>
<reference evidence="5" key="1">
    <citation type="journal article" date="2022" name="Int. J. Mol. Sci.">
        <title>Draft Genome of Tanacetum Coccineum: Genomic Comparison of Closely Related Tanacetum-Family Plants.</title>
        <authorList>
            <person name="Yamashiro T."/>
            <person name="Shiraishi A."/>
            <person name="Nakayama K."/>
            <person name="Satake H."/>
        </authorList>
    </citation>
    <scope>NUCLEOTIDE SEQUENCE</scope>
</reference>
<dbReference type="InterPro" id="IPR039537">
    <property type="entry name" value="Retrotran_Ty1/copia-like"/>
</dbReference>
<dbReference type="Gene3D" id="3.30.420.10">
    <property type="entry name" value="Ribonuclease H-like superfamily/Ribonuclease H"/>
    <property type="match status" value="1"/>
</dbReference>
<keyword evidence="1" id="KW-0479">Metal-binding</keyword>
<dbReference type="EMBL" id="BQNB010015851">
    <property type="protein sequence ID" value="GJT44877.1"/>
    <property type="molecule type" value="Genomic_DNA"/>
</dbReference>
<keyword evidence="6" id="KW-1185">Reference proteome</keyword>
<dbReference type="InterPro" id="IPR001584">
    <property type="entry name" value="Integrase_cat-core"/>
</dbReference>
<feature type="domain" description="Integrase catalytic" evidence="4">
    <location>
        <begin position="1061"/>
        <end position="1244"/>
    </location>
</feature>
<feature type="compositionally biased region" description="Polar residues" evidence="3">
    <location>
        <begin position="897"/>
        <end position="915"/>
    </location>
</feature>
<evidence type="ECO:0000256" key="3">
    <source>
        <dbReference type="SAM" id="MobiDB-lite"/>
    </source>
</evidence>
<dbReference type="PANTHER" id="PTHR42648">
    <property type="entry name" value="TRANSPOSASE, PUTATIVE-RELATED"/>
    <property type="match status" value="1"/>
</dbReference>
<dbReference type="CDD" id="cd00303">
    <property type="entry name" value="retropepsin_like"/>
    <property type="match status" value="1"/>
</dbReference>
<organism evidence="5 6">
    <name type="scientific">Tanacetum coccineum</name>
    <dbReference type="NCBI Taxonomy" id="301880"/>
    <lineage>
        <taxon>Eukaryota</taxon>
        <taxon>Viridiplantae</taxon>
        <taxon>Streptophyta</taxon>
        <taxon>Embryophyta</taxon>
        <taxon>Tracheophyta</taxon>
        <taxon>Spermatophyta</taxon>
        <taxon>Magnoliopsida</taxon>
        <taxon>eudicotyledons</taxon>
        <taxon>Gunneridae</taxon>
        <taxon>Pentapetalae</taxon>
        <taxon>asterids</taxon>
        <taxon>campanulids</taxon>
        <taxon>Asterales</taxon>
        <taxon>Asteraceae</taxon>
        <taxon>Asteroideae</taxon>
        <taxon>Anthemideae</taxon>
        <taxon>Anthemidinae</taxon>
        <taxon>Tanacetum</taxon>
    </lineage>
</organism>
<comment type="caution">
    <text evidence="5">The sequence shown here is derived from an EMBL/GenBank/DDBJ whole genome shotgun (WGS) entry which is preliminary data.</text>
</comment>
<name>A0ABQ5E0C1_9ASTR</name>
<dbReference type="InterPro" id="IPR012337">
    <property type="entry name" value="RNaseH-like_sf"/>
</dbReference>
<evidence type="ECO:0000256" key="2">
    <source>
        <dbReference type="ARBA" id="ARBA00022801"/>
    </source>
</evidence>
<evidence type="ECO:0000313" key="6">
    <source>
        <dbReference type="Proteomes" id="UP001151760"/>
    </source>
</evidence>